<organism evidence="1">
    <name type="scientific">Tupanvirus deep ocean</name>
    <dbReference type="NCBI Taxonomy" id="2126984"/>
    <lineage>
        <taxon>Viruses</taxon>
        <taxon>Varidnaviria</taxon>
        <taxon>Bamfordvirae</taxon>
        <taxon>Nucleocytoviricota</taxon>
        <taxon>Megaviricetes</taxon>
        <taxon>Imitervirales</taxon>
        <taxon>Mimiviridae</taxon>
        <taxon>Megamimivirinae</taxon>
        <taxon>Tupanvirus</taxon>
        <taxon>Tupanvirus altamarinense</taxon>
    </lineage>
</organism>
<proteinExistence type="predicted"/>
<reference evidence="1" key="1">
    <citation type="submission" date="2017-06" db="EMBL/GenBank/DDBJ databases">
        <authorList>
            <person name="Assis F.L."/>
            <person name="Abrahao J.S."/>
            <person name="Silva L."/>
            <person name="Khalil J.B."/>
            <person name="Rodrigues R."/>
            <person name="Silva L.S."/>
            <person name="Boratto P."/>
            <person name="Andrade M."/>
            <person name="Kroon E.G."/>
            <person name="Ribeiro B."/>
            <person name="Bergier I."/>
            <person name="Seligmann H."/>
            <person name="Ghigo E."/>
            <person name="Colson P."/>
            <person name="Levasseur A."/>
            <person name="Raoult D."/>
            <person name="Scola B.L."/>
        </authorList>
    </citation>
    <scope>NUCLEOTIDE SEQUENCE</scope>
    <source>
        <strain evidence="1">Deep ocean</strain>
    </source>
</reference>
<evidence type="ECO:0000313" key="1">
    <source>
        <dbReference type="EMBL" id="QKU34203.1"/>
    </source>
</evidence>
<protein>
    <submittedName>
        <fullName evidence="1">Putative ORFan</fullName>
    </submittedName>
</protein>
<dbReference type="EMBL" id="MF405918">
    <property type="protein sequence ID" value="QKU34203.1"/>
    <property type="molecule type" value="Genomic_DNA"/>
</dbReference>
<reference evidence="1" key="2">
    <citation type="journal article" date="2018" name="Nat. Commun.">
        <title>Tailed giant Tupanvirus possesses the most complete translational apparatus of the known virosphere.</title>
        <authorList>
            <person name="Abrahao J."/>
            <person name="Silva L."/>
            <person name="Silva L.S."/>
            <person name="Khalil J.Y.B."/>
            <person name="Rodrigues R."/>
            <person name="Arantes T."/>
            <person name="Assis F."/>
            <person name="Boratto P."/>
            <person name="Andrade M."/>
            <person name="Kroon E.G."/>
            <person name="Ribeiro B."/>
            <person name="Bergier I."/>
            <person name="Seligmann H."/>
            <person name="Ghigo E."/>
            <person name="Colson P."/>
            <person name="Levasseur A."/>
            <person name="Kroemer G."/>
            <person name="Raoult D."/>
            <person name="La Scola B."/>
        </authorList>
    </citation>
    <scope>NUCLEOTIDE SEQUENCE [LARGE SCALE GENOMIC DNA]</scope>
    <source>
        <strain evidence="1">Deep ocean</strain>
    </source>
</reference>
<name>A0A6N1NQU3_9VIRU</name>
<dbReference type="GeneID" id="80517513"/>
<dbReference type="KEGG" id="vg:80517513"/>
<sequence length="392" mass="46536">MQYIKSDWCEEPVLGPDGCVYQYSNNQLIKVYDYPEWTNCVLKNYNDYHDGTINLHEFIDNLTYNEHYKKASGYNGKLEYHCFGSCQYHSIYKMYLFLHILDYCDIDTSEFIGAKSDDFLPKKGYQQNLINMIKAHELELIVPHNHKSLGYYLGEIIYDIDNFRFPGELNEEFDYEQQSKKEYYWAPCPIKKITKEHLDILDKKVLEFSNKLRDKLKIFNLSESELEKILKRFCRDPNVKYKCDNAKKLEKFSDYVFDENQIMWDHDDLIDNDASSMTIFEVPVTALNNQQQLDFYRESHKKTIKKITDLVSINDFETAIKYFMDGGDMWTNIPAIFEMIYDKEINCVDAPTIKGKFIMNDWSENYKIGAQIYVMVKNGIVKYVNNFYCPNT</sequence>
<dbReference type="RefSeq" id="YP_010780822.1">
    <property type="nucleotide sequence ID" value="NC_075038.1"/>
</dbReference>
<accession>A0A6N1NQU3</accession>